<dbReference type="PANTHER" id="PTHR21432:SF20">
    <property type="entry name" value="ACETYL-COA HYDROLASE"/>
    <property type="match status" value="1"/>
</dbReference>
<dbReference type="Pfam" id="PF02550">
    <property type="entry name" value="AcetylCoA_hydro"/>
    <property type="match status" value="1"/>
</dbReference>
<dbReference type="InterPro" id="IPR003702">
    <property type="entry name" value="ActCoA_hydro_N"/>
</dbReference>
<dbReference type="Gene3D" id="3.30.750.70">
    <property type="entry name" value="4-hydroxybutyrate coenzyme like domains"/>
    <property type="match status" value="1"/>
</dbReference>
<dbReference type="GO" id="GO:0006083">
    <property type="term" value="P:acetate metabolic process"/>
    <property type="evidence" value="ECO:0007669"/>
    <property type="project" value="InterPro"/>
</dbReference>
<dbReference type="Proteomes" id="UP000008514">
    <property type="component" value="Chromosome"/>
</dbReference>
<evidence type="ECO:0000313" key="5">
    <source>
        <dbReference type="EMBL" id="AFU68338.1"/>
    </source>
</evidence>
<dbReference type="Gene3D" id="3.40.1080.10">
    <property type="entry name" value="Glutaconate Coenzyme A-transferase"/>
    <property type="match status" value="1"/>
</dbReference>
<protein>
    <submittedName>
        <fullName evidence="5">Butyryl-CoA:acetate CoA-transferase</fullName>
    </submittedName>
</protein>
<keyword evidence="2" id="KW-0808">Transferase</keyword>
<dbReference type="Pfam" id="PF13336">
    <property type="entry name" value="AcetylCoA_hyd_C"/>
    <property type="match status" value="1"/>
</dbReference>
<dbReference type="RefSeq" id="WP_015023942.1">
    <property type="nucleotide sequence ID" value="NC_018721.1"/>
</dbReference>
<dbReference type="GO" id="GO:0008775">
    <property type="term" value="F:acetate CoA-transferase activity"/>
    <property type="evidence" value="ECO:0007669"/>
    <property type="project" value="InterPro"/>
</dbReference>
<evidence type="ECO:0000256" key="2">
    <source>
        <dbReference type="ARBA" id="ARBA00022679"/>
    </source>
</evidence>
<name>K4IEP8_PSYTT</name>
<dbReference type="HOGENOM" id="CLU_030703_1_1_10"/>
<reference evidence="5" key="1">
    <citation type="submission" date="2006-03" db="EMBL/GenBank/DDBJ databases">
        <authorList>
            <person name="Bowman J."/>
            <person name="Ferriera S."/>
            <person name="Johnson J."/>
            <person name="Kravitz S."/>
            <person name="Halpern A."/>
            <person name="Remington K."/>
            <person name="Beeson K."/>
            <person name="Tran B."/>
            <person name="Rogers Y.-H."/>
            <person name="Friedman R."/>
            <person name="Venter J.C."/>
        </authorList>
    </citation>
    <scope>NUCLEOTIDE SEQUENCE [LARGE SCALE GENOMIC DNA]</scope>
    <source>
        <strain evidence="5">ATCC 700755</strain>
    </source>
</reference>
<evidence type="ECO:0000256" key="1">
    <source>
        <dbReference type="ARBA" id="ARBA00009632"/>
    </source>
</evidence>
<keyword evidence="6" id="KW-1185">Reference proteome</keyword>
<dbReference type="Gene3D" id="3.40.1080.20">
    <property type="entry name" value="Acetyl-CoA hydrolase/transferase C-terminal domain"/>
    <property type="match status" value="1"/>
</dbReference>
<sequence>MIIYETTAKEAVNIIKSGDRVFIHTAAAAPAQLIQAMTDRHDELENVEIISAHTEGEVPYADDAYARSFSINCFFVGHNMRAHVQRGRAHYIPIFLSEIPELFRSRKMPIDVALVTVSVPNDKGFCSLGCSVDISDAAIDTARYVIAQINPNMPFVHGNGIIHLSRIHACVHVDEPLFEMKINTITDTEKSIGKHIAGLVEDGATLQMGIGGIPNAALSYLTNHKNLGVHTEMCSDGIIDLVETGIINGSKKVTEPGKVVSGFAFGTKRIYNFIDKNPIVNLKDVGYVNDTRTIRQNPKVTSINSAIEIDLYGQVCADSIGTKHYSGVGGQMDFIRGATLSKGGKAILALPSRTSKDIPRIVPTLKMGASVVTTRAHVQYIVTEFGIASLYAKNLKERARAMISIAHPNDREFLCREVYKNSKIMV</sequence>
<dbReference type="STRING" id="313595.P700755_001424"/>
<evidence type="ECO:0000259" key="3">
    <source>
        <dbReference type="Pfam" id="PF02550"/>
    </source>
</evidence>
<dbReference type="InterPro" id="IPR026888">
    <property type="entry name" value="AcetylCoA_hyd_C"/>
</dbReference>
<accession>K4IEP8</accession>
<feature type="domain" description="Acetyl-CoA hydrolase/transferase C-terminal" evidence="4">
    <location>
        <begin position="266"/>
        <end position="417"/>
    </location>
</feature>
<proteinExistence type="inferred from homology"/>
<evidence type="ECO:0000313" key="6">
    <source>
        <dbReference type="Proteomes" id="UP000008514"/>
    </source>
</evidence>
<comment type="similarity">
    <text evidence="1">Belongs to the acetyl-CoA hydrolase/transferase family.</text>
</comment>
<reference evidence="5" key="2">
    <citation type="submission" date="2012-09" db="EMBL/GenBank/DDBJ databases">
        <title>The complete sequence of Psychroflexus torquis an extreme psychrophile from sea-ice that is stimulated by light.</title>
        <authorList>
            <person name="Feng S."/>
            <person name="Powell S.M."/>
            <person name="Bowman J.P."/>
        </authorList>
    </citation>
    <scope>NUCLEOTIDE SEQUENCE [LARGE SCALE GENOMIC DNA]</scope>
    <source>
        <strain evidence="5">ATCC 700755</strain>
    </source>
</reference>
<dbReference type="AlphaFoldDB" id="K4IEP8"/>
<gene>
    <name evidence="5" type="ordered locus">P700755_001424</name>
</gene>
<dbReference type="OrthoDB" id="9801795at2"/>
<dbReference type="InterPro" id="IPR038460">
    <property type="entry name" value="AcetylCoA_hyd_C_sf"/>
</dbReference>
<dbReference type="eggNOG" id="COG0427">
    <property type="taxonomic scope" value="Bacteria"/>
</dbReference>
<dbReference type="KEGG" id="ptq:P700755_001424"/>
<evidence type="ECO:0000259" key="4">
    <source>
        <dbReference type="Pfam" id="PF13336"/>
    </source>
</evidence>
<dbReference type="InterPro" id="IPR046433">
    <property type="entry name" value="ActCoA_hydro"/>
</dbReference>
<dbReference type="EMBL" id="CP003879">
    <property type="protein sequence ID" value="AFU68338.1"/>
    <property type="molecule type" value="Genomic_DNA"/>
</dbReference>
<organism evidence="5 6">
    <name type="scientific">Psychroflexus torquis (strain ATCC 700755 / CIP 106069 / ACAM 623)</name>
    <dbReference type="NCBI Taxonomy" id="313595"/>
    <lineage>
        <taxon>Bacteria</taxon>
        <taxon>Pseudomonadati</taxon>
        <taxon>Bacteroidota</taxon>
        <taxon>Flavobacteriia</taxon>
        <taxon>Flavobacteriales</taxon>
        <taxon>Flavobacteriaceae</taxon>
        <taxon>Psychroflexus</taxon>
    </lineage>
</organism>
<feature type="domain" description="Acetyl-CoA hydrolase/transferase N-terminal" evidence="3">
    <location>
        <begin position="12"/>
        <end position="175"/>
    </location>
</feature>
<dbReference type="PANTHER" id="PTHR21432">
    <property type="entry name" value="ACETYL-COA HYDROLASE-RELATED"/>
    <property type="match status" value="1"/>
</dbReference>
<dbReference type="InterPro" id="IPR037171">
    <property type="entry name" value="NagB/RpiA_transferase-like"/>
</dbReference>
<dbReference type="SUPFAM" id="SSF100950">
    <property type="entry name" value="NagB/RpiA/CoA transferase-like"/>
    <property type="match status" value="2"/>
</dbReference>